<name>A0AC59ZAM3_RANTA</name>
<gene>
    <name evidence="1" type="ORF">MRATA1EN22A_LOCUS16006</name>
</gene>
<sequence>MATTQETALITANGLFLCHQEGYAVCLDTFHKDSGFPEYVIHDSPVSTSTAGVPTSLALMLFSQWFLLRSCLTCSSDAGSRDGWALNEDKIQHPSTQGIF</sequence>
<accession>A0AC59ZAM3</accession>
<dbReference type="EMBL" id="OX596110">
    <property type="protein sequence ID" value="CAN0340119.1"/>
    <property type="molecule type" value="Genomic_DNA"/>
</dbReference>
<reference evidence="1" key="2">
    <citation type="submission" date="2025-03" db="EMBL/GenBank/DDBJ databases">
        <authorList>
            <consortium name="ELIXIR-Norway"/>
            <consortium name="Elixir Norway"/>
        </authorList>
    </citation>
    <scope>NUCLEOTIDE SEQUENCE</scope>
</reference>
<protein>
    <submittedName>
        <fullName evidence="1">Uncharacterized protein</fullName>
    </submittedName>
</protein>
<evidence type="ECO:0000313" key="2">
    <source>
        <dbReference type="Proteomes" id="UP001162501"/>
    </source>
</evidence>
<proteinExistence type="predicted"/>
<organism evidence="1 2">
    <name type="scientific">Rangifer tarandus platyrhynchus</name>
    <name type="common">Svalbard reindeer</name>
    <dbReference type="NCBI Taxonomy" id="3082113"/>
    <lineage>
        <taxon>Eukaryota</taxon>
        <taxon>Metazoa</taxon>
        <taxon>Chordata</taxon>
        <taxon>Craniata</taxon>
        <taxon>Vertebrata</taxon>
        <taxon>Euteleostomi</taxon>
        <taxon>Mammalia</taxon>
        <taxon>Eutheria</taxon>
        <taxon>Laurasiatheria</taxon>
        <taxon>Artiodactyla</taxon>
        <taxon>Ruminantia</taxon>
        <taxon>Pecora</taxon>
        <taxon>Cervidae</taxon>
        <taxon>Odocoileinae</taxon>
        <taxon>Rangifer</taxon>
    </lineage>
</organism>
<dbReference type="Proteomes" id="UP001162501">
    <property type="component" value="Chromosome 26"/>
</dbReference>
<evidence type="ECO:0000313" key="1">
    <source>
        <dbReference type="EMBL" id="CAN0340119.1"/>
    </source>
</evidence>
<reference evidence="1" key="1">
    <citation type="submission" date="2023-05" db="EMBL/GenBank/DDBJ databases">
        <authorList>
            <consortium name="ELIXIR-Norway"/>
        </authorList>
    </citation>
    <scope>NUCLEOTIDE SEQUENCE</scope>
</reference>